<dbReference type="FunFam" id="3.40.390.10:FF:000006">
    <property type="entry name" value="Thimet oligopeptidase 1"/>
    <property type="match status" value="1"/>
</dbReference>
<dbReference type="InterPro" id="IPR024080">
    <property type="entry name" value="Neurolysin/TOP_N"/>
</dbReference>
<dbReference type="InterPro" id="IPR045090">
    <property type="entry name" value="Pept_M3A_M3B"/>
</dbReference>
<dbReference type="InterPro" id="IPR001567">
    <property type="entry name" value="Pept_M3A_M3B_dom"/>
</dbReference>
<dbReference type="AlphaFoldDB" id="A0A8H2VED0"/>
<evidence type="ECO:0000313" key="9">
    <source>
        <dbReference type="EMBL" id="CAB4253351.1"/>
    </source>
</evidence>
<dbReference type="EMBL" id="CAEFZW010000002">
    <property type="protein sequence ID" value="CAB4253351.1"/>
    <property type="molecule type" value="Genomic_DNA"/>
</dbReference>
<dbReference type="CDD" id="cd06455">
    <property type="entry name" value="M3A_TOP"/>
    <property type="match status" value="1"/>
</dbReference>
<keyword evidence="3 7" id="KW-0479">Metal-binding</keyword>
<comment type="similarity">
    <text evidence="1 7">Belongs to the peptidase M3 family.</text>
</comment>
<reference evidence="9 10" key="1">
    <citation type="submission" date="2020-05" db="EMBL/GenBank/DDBJ databases">
        <authorList>
            <person name="Casaregola S."/>
            <person name="Devillers H."/>
            <person name="Grondin C."/>
        </authorList>
    </citation>
    <scope>NUCLEOTIDE SEQUENCE [LARGE SCALE GENOMIC DNA]</scope>
    <source>
        <strain evidence="9 10">CLIB 1767</strain>
    </source>
</reference>
<name>A0A8H2VED0_9SACH</name>
<evidence type="ECO:0000256" key="5">
    <source>
        <dbReference type="ARBA" id="ARBA00022833"/>
    </source>
</evidence>
<organism evidence="9 10">
    <name type="scientific">Maudiozyma barnettii</name>
    <dbReference type="NCBI Taxonomy" id="61262"/>
    <lineage>
        <taxon>Eukaryota</taxon>
        <taxon>Fungi</taxon>
        <taxon>Dikarya</taxon>
        <taxon>Ascomycota</taxon>
        <taxon>Saccharomycotina</taxon>
        <taxon>Saccharomycetes</taxon>
        <taxon>Saccharomycetales</taxon>
        <taxon>Saccharomycetaceae</taxon>
        <taxon>Maudiozyma</taxon>
    </lineage>
</organism>
<dbReference type="GO" id="GO:0004222">
    <property type="term" value="F:metalloendopeptidase activity"/>
    <property type="evidence" value="ECO:0007669"/>
    <property type="project" value="InterPro"/>
</dbReference>
<dbReference type="GO" id="GO:0046872">
    <property type="term" value="F:metal ion binding"/>
    <property type="evidence" value="ECO:0007669"/>
    <property type="project" value="UniProtKB-UniRule"/>
</dbReference>
<keyword evidence="4 7" id="KW-0378">Hydrolase</keyword>
<comment type="caution">
    <text evidence="9">The sequence shown here is derived from an EMBL/GenBank/DDBJ whole genome shotgun (WGS) entry which is preliminary data.</text>
</comment>
<dbReference type="PANTHER" id="PTHR11804:SF84">
    <property type="entry name" value="SACCHAROLYSIN"/>
    <property type="match status" value="1"/>
</dbReference>
<gene>
    <name evidence="9" type="ORF">KABA2_02S17424</name>
</gene>
<dbReference type="OrthoDB" id="534666at2759"/>
<accession>A0A8H2VED0</accession>
<keyword evidence="5 7" id="KW-0862">Zinc</keyword>
<dbReference type="Pfam" id="PF01432">
    <property type="entry name" value="Peptidase_M3"/>
    <property type="match status" value="1"/>
</dbReference>
<evidence type="ECO:0000256" key="4">
    <source>
        <dbReference type="ARBA" id="ARBA00022801"/>
    </source>
</evidence>
<comment type="cofactor">
    <cofactor evidence="7">
        <name>Zn(2+)</name>
        <dbReference type="ChEBI" id="CHEBI:29105"/>
    </cofactor>
    <text evidence="7">Binds 1 zinc ion.</text>
</comment>
<keyword evidence="2 7" id="KW-0645">Protease</keyword>
<evidence type="ECO:0000259" key="8">
    <source>
        <dbReference type="Pfam" id="PF01432"/>
    </source>
</evidence>
<keyword evidence="10" id="KW-1185">Reference proteome</keyword>
<dbReference type="Gene3D" id="3.40.390.10">
    <property type="entry name" value="Collagenase (Catalytic Domain)"/>
    <property type="match status" value="1"/>
</dbReference>
<protein>
    <submittedName>
        <fullName evidence="9">Similar to Saccharomyces cerevisiae YCL057W PRD1 Zinc metalloendopeptidase, found in the cytoplasm and intermembrane space of mitochondria</fullName>
    </submittedName>
</protein>
<dbReference type="PANTHER" id="PTHR11804">
    <property type="entry name" value="PROTEASE M3 THIMET OLIGOPEPTIDASE-RELATED"/>
    <property type="match status" value="1"/>
</dbReference>
<dbReference type="RefSeq" id="XP_041405389.1">
    <property type="nucleotide sequence ID" value="XM_041549455.1"/>
</dbReference>
<evidence type="ECO:0000256" key="7">
    <source>
        <dbReference type="RuleBase" id="RU003435"/>
    </source>
</evidence>
<evidence type="ECO:0000256" key="2">
    <source>
        <dbReference type="ARBA" id="ARBA00022670"/>
    </source>
</evidence>
<dbReference type="InterPro" id="IPR024079">
    <property type="entry name" value="MetalloPept_cat_dom_sf"/>
</dbReference>
<dbReference type="Proteomes" id="UP000644660">
    <property type="component" value="Unassembled WGS sequence"/>
</dbReference>
<keyword evidence="6 7" id="KW-0482">Metalloprotease</keyword>
<evidence type="ECO:0000313" key="10">
    <source>
        <dbReference type="Proteomes" id="UP000644660"/>
    </source>
</evidence>
<evidence type="ECO:0000256" key="6">
    <source>
        <dbReference type="ARBA" id="ARBA00023049"/>
    </source>
</evidence>
<feature type="domain" description="Peptidase M3A/M3B catalytic" evidence="8">
    <location>
        <begin position="286"/>
        <end position="745"/>
    </location>
</feature>
<dbReference type="GO" id="GO:0005758">
    <property type="term" value="C:mitochondrial intermembrane space"/>
    <property type="evidence" value="ECO:0007669"/>
    <property type="project" value="TreeGrafter"/>
</dbReference>
<dbReference type="GeneID" id="64856508"/>
<dbReference type="InterPro" id="IPR024077">
    <property type="entry name" value="Neurolysin/TOP_dom2"/>
</dbReference>
<dbReference type="GO" id="GO:0006518">
    <property type="term" value="P:peptide metabolic process"/>
    <property type="evidence" value="ECO:0007669"/>
    <property type="project" value="TreeGrafter"/>
</dbReference>
<proteinExistence type="inferred from homology"/>
<sequence length="748" mass="86401">MFWKSLVSVSSTSRLLLSQLNNKNTIISALAIGTGAIFFNQHNFKSTVLGINHFSTMTAANSSKFIAPSKPSSWNWSPKRLIFDAECIIQNANNLFDKLAAIENPDIGNFVKPFFEHENRCGPLVNQLCFLQHVSANKEIRDASIRATELLQDFEIEASLRYDLFTQMDKIWKEISPTKDEFVKAKPENFEIYKFIEKCHKDYVRDGLNLPKDKRDQVKDVKKKLASNSLQFSTNLGEQKEFIAFTKEELDGVSATVMEQFEKFTELETGIEKFKVTFKYPDIFPVLKTANNPETRRLAFNADQNKVPQNEKLFKDTLKLRDELSSLLGYATYANYNLEIKMAKNQETVLEFLTDLKDRLKPLGKKEIDILKELKKKNCEENDIPYDNHYYIWDHRYYDNKYLKDNYNVDLEKISDYYPVESTIKGMLGIYETLLKLRFIEETDVSKKNVWHPDVKQLAVWKMDDPENPEFVGWIYFDLHPRDGKYGHAANFGISSSFVDENGNRSYPVTALVCNFSKSTATKPSLLKHNEITTFFHELGHGIHDLVGKNKLSRFNGPGATPWDFVEAPSQMLEFWTWNKQELLSLSSHYKTGEKIPEELLDSLIRTKHVNGALFALRQLHFGLFDMKVHTNKDLSNLELEKLWNESRQEICFVETGSEYTKGYDSFGHIMSDSYSAGYYGYMWAEVFATDMYYTKFLSNPLDSTVGVQYRDIVLANGGLYEINDKLTEFLGRPPKKDAFLKELGISN</sequence>
<dbReference type="SUPFAM" id="SSF55486">
    <property type="entry name" value="Metalloproteases ('zincins'), catalytic domain"/>
    <property type="match status" value="1"/>
</dbReference>
<evidence type="ECO:0000256" key="3">
    <source>
        <dbReference type="ARBA" id="ARBA00022723"/>
    </source>
</evidence>
<evidence type="ECO:0000256" key="1">
    <source>
        <dbReference type="ARBA" id="ARBA00006040"/>
    </source>
</evidence>
<dbReference type="Gene3D" id="1.10.1370.10">
    <property type="entry name" value="Neurolysin, domain 3"/>
    <property type="match status" value="1"/>
</dbReference>
<dbReference type="GO" id="GO:0006508">
    <property type="term" value="P:proteolysis"/>
    <property type="evidence" value="ECO:0007669"/>
    <property type="project" value="UniProtKB-KW"/>
</dbReference>
<dbReference type="Gene3D" id="1.20.1050.40">
    <property type="entry name" value="Endopeptidase. Chain P, domain 1"/>
    <property type="match status" value="1"/>
</dbReference>